<gene>
    <name evidence="1" type="ORF">ACRE_014610</name>
</gene>
<dbReference type="STRING" id="857340.A0A086TE81"/>
<dbReference type="Pfam" id="PF17784">
    <property type="entry name" value="Sulfotransfer_4"/>
    <property type="match status" value="1"/>
</dbReference>
<dbReference type="InterPro" id="IPR040632">
    <property type="entry name" value="Sulfotransfer_4"/>
</dbReference>
<proteinExistence type="predicted"/>
<dbReference type="SUPFAM" id="SSF52540">
    <property type="entry name" value="P-loop containing nucleoside triphosphate hydrolases"/>
    <property type="match status" value="1"/>
</dbReference>
<reference evidence="2" key="1">
    <citation type="journal article" date="2014" name="Genome Announc.">
        <title>Genome sequence and annotation of Acremonium chrysogenum, producer of the beta-lactam antibiotic cephalosporin C.</title>
        <authorList>
            <person name="Terfehr D."/>
            <person name="Dahlmann T.A."/>
            <person name="Specht T."/>
            <person name="Zadra I."/>
            <person name="Kuernsteiner H."/>
            <person name="Kueck U."/>
        </authorList>
    </citation>
    <scope>NUCLEOTIDE SEQUENCE [LARGE SCALE GENOMIC DNA]</scope>
    <source>
        <strain evidence="2">ATCC 11550 / CBS 779.69 / DSM 880 / IAM 14645 / JCM 23072 / IMI 49137</strain>
    </source>
</reference>
<dbReference type="AlphaFoldDB" id="A0A086TE81"/>
<sequence length="271" mass="30028">MTTSLPNNRPRREMKVLAMGLPRTGSASIAEALRILGYDGVYHGINALSSPADWTILSRACDATFPNLPTYTGKPFTKEDWEELYGPYEATTDVAAVFGRHLFEAYPDTKVILVIRDFDAWFRSIDEGVLSSLWGPMATVSVNVIGPILGSVAGPASRKMMLGLFRAQSVEECRRNAREAYDRHHRELREAVPEGQLLEYRMGEGWEPLCEFLGKPVPDTEFPWVNEAAALKKVVMDRVKSNATAALKKVAPWVVGAGAVAAGTWTWLKRT</sequence>
<dbReference type="InterPro" id="IPR027417">
    <property type="entry name" value="P-loop_NTPase"/>
</dbReference>
<name>A0A086TE81_HAPC1</name>
<protein>
    <submittedName>
        <fullName evidence="1">Uncharacterized protein</fullName>
    </submittedName>
</protein>
<comment type="caution">
    <text evidence="1">The sequence shown here is derived from an EMBL/GenBank/DDBJ whole genome shotgun (WGS) entry which is preliminary data.</text>
</comment>
<keyword evidence="2" id="KW-1185">Reference proteome</keyword>
<dbReference type="HOGENOM" id="CLU_061199_0_1_1"/>
<evidence type="ECO:0000313" key="2">
    <source>
        <dbReference type="Proteomes" id="UP000029964"/>
    </source>
</evidence>
<organism evidence="1 2">
    <name type="scientific">Hapsidospora chrysogenum (strain ATCC 11550 / CBS 779.69 / DSM 880 / IAM 14645 / JCM 23072 / IMI 49137)</name>
    <name type="common">Acremonium chrysogenum</name>
    <dbReference type="NCBI Taxonomy" id="857340"/>
    <lineage>
        <taxon>Eukaryota</taxon>
        <taxon>Fungi</taxon>
        <taxon>Dikarya</taxon>
        <taxon>Ascomycota</taxon>
        <taxon>Pezizomycotina</taxon>
        <taxon>Sordariomycetes</taxon>
        <taxon>Hypocreomycetidae</taxon>
        <taxon>Hypocreales</taxon>
        <taxon>Bionectriaceae</taxon>
        <taxon>Hapsidospora</taxon>
    </lineage>
</organism>
<accession>A0A086TE81</accession>
<dbReference type="EMBL" id="JPKY01000008">
    <property type="protein sequence ID" value="KFH47663.1"/>
    <property type="molecule type" value="Genomic_DNA"/>
</dbReference>
<evidence type="ECO:0000313" key="1">
    <source>
        <dbReference type="EMBL" id="KFH47663.1"/>
    </source>
</evidence>
<dbReference type="Gene3D" id="3.40.50.300">
    <property type="entry name" value="P-loop containing nucleotide triphosphate hydrolases"/>
    <property type="match status" value="1"/>
</dbReference>
<dbReference type="PANTHER" id="PTHR36978:SF4">
    <property type="entry name" value="P-LOOP CONTAINING NUCLEOSIDE TRIPHOSPHATE HYDROLASE PROTEIN"/>
    <property type="match status" value="1"/>
</dbReference>
<dbReference type="OrthoDB" id="408152at2759"/>
<dbReference type="Proteomes" id="UP000029964">
    <property type="component" value="Unassembled WGS sequence"/>
</dbReference>
<dbReference type="PANTHER" id="PTHR36978">
    <property type="entry name" value="P-LOOP CONTAINING NUCLEOTIDE TRIPHOSPHATE HYDROLASE"/>
    <property type="match status" value="1"/>
</dbReference>